<reference evidence="3 4" key="1">
    <citation type="journal article" date="2024" name="Science">
        <title>Giant polyketide synthase enzymes in the biosynthesis of giant marine polyether toxins.</title>
        <authorList>
            <person name="Fallon T.R."/>
            <person name="Shende V.V."/>
            <person name="Wierzbicki I.H."/>
            <person name="Pendleton A.L."/>
            <person name="Watervoot N.F."/>
            <person name="Auber R.P."/>
            <person name="Gonzalez D.J."/>
            <person name="Wisecaver J.H."/>
            <person name="Moore B.S."/>
        </authorList>
    </citation>
    <scope>NUCLEOTIDE SEQUENCE [LARGE SCALE GENOMIC DNA]</scope>
    <source>
        <strain evidence="3 4">12B1</strain>
    </source>
</reference>
<name>A0AB34KC49_PRYPA</name>
<feature type="region of interest" description="Disordered" evidence="1">
    <location>
        <begin position="36"/>
        <end position="62"/>
    </location>
</feature>
<gene>
    <name evidence="3" type="ORF">AB1Y20_001293</name>
</gene>
<comment type="caution">
    <text evidence="3">The sequence shown here is derived from an EMBL/GenBank/DDBJ whole genome shotgun (WGS) entry which is preliminary data.</text>
</comment>
<dbReference type="AlphaFoldDB" id="A0AB34KC49"/>
<evidence type="ECO:0000313" key="4">
    <source>
        <dbReference type="Proteomes" id="UP001515480"/>
    </source>
</evidence>
<keyword evidence="4" id="KW-1185">Reference proteome</keyword>
<feature type="region of interest" description="Disordered" evidence="1">
    <location>
        <begin position="158"/>
        <end position="180"/>
    </location>
</feature>
<keyword evidence="2" id="KW-0732">Signal</keyword>
<dbReference type="Proteomes" id="UP001515480">
    <property type="component" value="Unassembled WGS sequence"/>
</dbReference>
<sequence length="192" mass="20465">MLYSAIAFLGLLASANALTIGTAAARHTCVQPRMLERLPGEGDPFDDGKGPRKPIEGPRTDMGISRWHVDAGYIDEEDEPWHATSRPRTSTVTKGALEKSFTSALPFVQPESALMEELRNVESVDAINKAVEACLAAGGRKGCPAIVTAEKMIEAAKKDGKVTKAPPAKDPAQGKGWDDASRTLATVHDNSV</sequence>
<feature type="chain" id="PRO_5044316384" evidence="2">
    <location>
        <begin position="18"/>
        <end position="192"/>
    </location>
</feature>
<feature type="signal peptide" evidence="2">
    <location>
        <begin position="1"/>
        <end position="17"/>
    </location>
</feature>
<proteinExistence type="predicted"/>
<evidence type="ECO:0000313" key="3">
    <source>
        <dbReference type="EMBL" id="KAL1530386.1"/>
    </source>
</evidence>
<protein>
    <submittedName>
        <fullName evidence="3">Uncharacterized protein</fullName>
    </submittedName>
</protein>
<accession>A0AB34KC49</accession>
<dbReference type="EMBL" id="JBGBPQ010000001">
    <property type="protein sequence ID" value="KAL1530386.1"/>
    <property type="molecule type" value="Genomic_DNA"/>
</dbReference>
<evidence type="ECO:0000256" key="2">
    <source>
        <dbReference type="SAM" id="SignalP"/>
    </source>
</evidence>
<evidence type="ECO:0000256" key="1">
    <source>
        <dbReference type="SAM" id="MobiDB-lite"/>
    </source>
</evidence>
<organism evidence="3 4">
    <name type="scientific">Prymnesium parvum</name>
    <name type="common">Toxic golden alga</name>
    <dbReference type="NCBI Taxonomy" id="97485"/>
    <lineage>
        <taxon>Eukaryota</taxon>
        <taxon>Haptista</taxon>
        <taxon>Haptophyta</taxon>
        <taxon>Prymnesiophyceae</taxon>
        <taxon>Prymnesiales</taxon>
        <taxon>Prymnesiaceae</taxon>
        <taxon>Prymnesium</taxon>
    </lineage>
</organism>
<feature type="compositionally biased region" description="Basic and acidic residues" evidence="1">
    <location>
        <begin position="36"/>
        <end position="59"/>
    </location>
</feature>